<sequence length="177" mass="20318">MTRLRLLDCIYRDADAFALNIPQFSLKRCYWGTKPVRHEFVVGLSLLTYTSRYPEVIRNAVLSCPMLEELIICAFLIDCVRAFASSQATCVSYSVILMKKNYQNVLHYLDAYLGSGVSSTRKSLPVHRFIVPILDFHKKHSGTLVPLTQVIENMIWLFEVCSYSTLTPVRCLIKLKF</sequence>
<evidence type="ECO:0000313" key="2">
    <source>
        <dbReference type="Proteomes" id="UP001054945"/>
    </source>
</evidence>
<accession>A0AAV4QJV5</accession>
<protein>
    <submittedName>
        <fullName evidence="1">Uncharacterized protein</fullName>
    </submittedName>
</protein>
<organism evidence="1 2">
    <name type="scientific">Caerostris extrusa</name>
    <name type="common">Bark spider</name>
    <name type="synonym">Caerostris bankana</name>
    <dbReference type="NCBI Taxonomy" id="172846"/>
    <lineage>
        <taxon>Eukaryota</taxon>
        <taxon>Metazoa</taxon>
        <taxon>Ecdysozoa</taxon>
        <taxon>Arthropoda</taxon>
        <taxon>Chelicerata</taxon>
        <taxon>Arachnida</taxon>
        <taxon>Araneae</taxon>
        <taxon>Araneomorphae</taxon>
        <taxon>Entelegynae</taxon>
        <taxon>Araneoidea</taxon>
        <taxon>Araneidae</taxon>
        <taxon>Caerostris</taxon>
    </lineage>
</organism>
<dbReference type="EMBL" id="BPLR01006509">
    <property type="protein sequence ID" value="GIY10343.1"/>
    <property type="molecule type" value="Genomic_DNA"/>
</dbReference>
<name>A0AAV4QJV5_CAEEX</name>
<gene>
    <name evidence="1" type="ORF">CEXT_106891</name>
</gene>
<comment type="caution">
    <text evidence="1">The sequence shown here is derived from an EMBL/GenBank/DDBJ whole genome shotgun (WGS) entry which is preliminary data.</text>
</comment>
<evidence type="ECO:0000313" key="1">
    <source>
        <dbReference type="EMBL" id="GIY10343.1"/>
    </source>
</evidence>
<proteinExistence type="predicted"/>
<reference evidence="1 2" key="1">
    <citation type="submission" date="2021-06" db="EMBL/GenBank/DDBJ databases">
        <title>Caerostris extrusa draft genome.</title>
        <authorList>
            <person name="Kono N."/>
            <person name="Arakawa K."/>
        </authorList>
    </citation>
    <scope>NUCLEOTIDE SEQUENCE [LARGE SCALE GENOMIC DNA]</scope>
</reference>
<dbReference type="Proteomes" id="UP001054945">
    <property type="component" value="Unassembled WGS sequence"/>
</dbReference>
<keyword evidence="2" id="KW-1185">Reference proteome</keyword>
<dbReference type="AlphaFoldDB" id="A0AAV4QJV5"/>